<dbReference type="Gene3D" id="1.10.533.10">
    <property type="entry name" value="Death Domain, Fas"/>
    <property type="match status" value="1"/>
</dbReference>
<evidence type="ECO:0000259" key="5">
    <source>
        <dbReference type="PROSITE" id="PS50011"/>
    </source>
</evidence>
<keyword evidence="3" id="KW-0393">Immunoglobulin domain</keyword>
<dbReference type="Proteomes" id="UP001239994">
    <property type="component" value="Unassembled WGS sequence"/>
</dbReference>
<feature type="compositionally biased region" description="Polar residues" evidence="4">
    <location>
        <begin position="1572"/>
        <end position="1602"/>
    </location>
</feature>
<feature type="region of interest" description="Disordered" evidence="4">
    <location>
        <begin position="1672"/>
        <end position="1692"/>
    </location>
</feature>
<feature type="region of interest" description="Disordered" evidence="4">
    <location>
        <begin position="1037"/>
        <end position="1060"/>
    </location>
</feature>
<dbReference type="GO" id="GO:0005524">
    <property type="term" value="F:ATP binding"/>
    <property type="evidence" value="ECO:0007669"/>
    <property type="project" value="UniProtKB-KW"/>
</dbReference>
<dbReference type="InterPro" id="IPR011009">
    <property type="entry name" value="Kinase-like_dom_sf"/>
</dbReference>
<protein>
    <recommendedName>
        <fullName evidence="5">Protein kinase domain-containing protein</fullName>
    </recommendedName>
</protein>
<dbReference type="Pfam" id="PF00069">
    <property type="entry name" value="Pkinase"/>
    <property type="match status" value="1"/>
</dbReference>
<dbReference type="InterPro" id="IPR027785">
    <property type="entry name" value="UvrD-like_helicase_C"/>
</dbReference>
<keyword evidence="2" id="KW-0067">ATP-binding</keyword>
<organism evidence="6 7">
    <name type="scientific">Electrophorus voltai</name>
    <dbReference type="NCBI Taxonomy" id="2609070"/>
    <lineage>
        <taxon>Eukaryota</taxon>
        <taxon>Metazoa</taxon>
        <taxon>Chordata</taxon>
        <taxon>Craniata</taxon>
        <taxon>Vertebrata</taxon>
        <taxon>Euteleostomi</taxon>
        <taxon>Actinopterygii</taxon>
        <taxon>Neopterygii</taxon>
        <taxon>Teleostei</taxon>
        <taxon>Ostariophysi</taxon>
        <taxon>Gymnotiformes</taxon>
        <taxon>Gymnotoidei</taxon>
        <taxon>Gymnotidae</taxon>
        <taxon>Electrophorus</taxon>
    </lineage>
</organism>
<dbReference type="Pfam" id="PF13604">
    <property type="entry name" value="AAA_30"/>
    <property type="match status" value="1"/>
</dbReference>
<dbReference type="EMBL" id="JAROKS010000021">
    <property type="protein sequence ID" value="KAK1790436.1"/>
    <property type="molecule type" value="Genomic_DNA"/>
</dbReference>
<gene>
    <name evidence="6" type="ORF">P4O66_014332</name>
</gene>
<feature type="compositionally biased region" description="Low complexity" evidence="4">
    <location>
        <begin position="1560"/>
        <end position="1571"/>
    </location>
</feature>
<keyword evidence="1" id="KW-0547">Nucleotide-binding</keyword>
<dbReference type="Gene3D" id="3.40.50.300">
    <property type="entry name" value="P-loop containing nucleotide triphosphate hydrolases"/>
    <property type="match status" value="2"/>
</dbReference>
<evidence type="ECO:0000256" key="2">
    <source>
        <dbReference type="ARBA" id="ARBA00022840"/>
    </source>
</evidence>
<name>A0AAD8Z2P7_9TELE</name>
<dbReference type="SUPFAM" id="SSF52540">
    <property type="entry name" value="P-loop containing nucleoside triphosphate hydrolases"/>
    <property type="match status" value="2"/>
</dbReference>
<dbReference type="InterPro" id="IPR000719">
    <property type="entry name" value="Prot_kinase_dom"/>
</dbReference>
<dbReference type="Gene3D" id="2.30.30.940">
    <property type="match status" value="1"/>
</dbReference>
<feature type="region of interest" description="Disordered" evidence="4">
    <location>
        <begin position="1117"/>
        <end position="1136"/>
    </location>
</feature>
<dbReference type="Pfam" id="PF00531">
    <property type="entry name" value="Death"/>
    <property type="match status" value="1"/>
</dbReference>
<dbReference type="InterPro" id="IPR027417">
    <property type="entry name" value="P-loop_NTPase"/>
</dbReference>
<evidence type="ECO:0000256" key="1">
    <source>
        <dbReference type="ARBA" id="ARBA00022741"/>
    </source>
</evidence>
<dbReference type="SUPFAM" id="SSF47986">
    <property type="entry name" value="DEATH domain"/>
    <property type="match status" value="1"/>
</dbReference>
<dbReference type="Pfam" id="PF13538">
    <property type="entry name" value="UvrD_C_2"/>
    <property type="match status" value="1"/>
</dbReference>
<feature type="compositionally biased region" description="Polar residues" evidence="4">
    <location>
        <begin position="1049"/>
        <end position="1059"/>
    </location>
</feature>
<evidence type="ECO:0000256" key="3">
    <source>
        <dbReference type="ARBA" id="ARBA00023319"/>
    </source>
</evidence>
<evidence type="ECO:0000256" key="4">
    <source>
        <dbReference type="SAM" id="MobiDB-lite"/>
    </source>
</evidence>
<dbReference type="InterPro" id="IPR003006">
    <property type="entry name" value="Ig/MHC_CS"/>
</dbReference>
<dbReference type="SUPFAM" id="SSF56112">
    <property type="entry name" value="Protein kinase-like (PK-like)"/>
    <property type="match status" value="1"/>
</dbReference>
<dbReference type="InterPro" id="IPR011029">
    <property type="entry name" value="DEATH-like_dom_sf"/>
</dbReference>
<proteinExistence type="predicted"/>
<dbReference type="PROSITE" id="PS50011">
    <property type="entry name" value="PROTEIN_KINASE_DOM"/>
    <property type="match status" value="1"/>
</dbReference>
<dbReference type="CDD" id="cd17933">
    <property type="entry name" value="DEXSc_RecD-like"/>
    <property type="match status" value="1"/>
</dbReference>
<dbReference type="InterPro" id="IPR058839">
    <property type="entry name" value="WHD_HELB"/>
</dbReference>
<dbReference type="PROSITE" id="PS00290">
    <property type="entry name" value="IG_MHC"/>
    <property type="match status" value="1"/>
</dbReference>
<accession>A0AAD8Z2P7</accession>
<sequence length="1692" mass="190430">MFQLTKSVHFKPRKGEEYTCRVRHMENTRFFTWAARILPSWLDVRCTEMCAAAGRSPTHELVWSWAQQNKTVGDLLRVLEDMGHYRALNLFQSQDFSRKTSNLSSTPTFSMPHPYNEEPEKASVPHSDCVFNEGSTCLSTGCFVSQHFSFPLFIARRQKALITYSEVIEGTRNFHQDLKIGENTFADVYRGIRGNESFIVKVFKQVNKGSWKTLWEKFKTEIEVLQLYQHPNILELWGSFSEREHYCLVYPFLSNGSLFQRLHEETERPLTWQERLDVIKGTAKAVHHLHTAQPCMVICANITSSNILLDEHLQPKLSDFGMARLRPHSINQSCTITMGMPSCSNLGYLPEEYIRDGKLSVKLDVYSLGMVILETCTGQKVILETPKRTLLRDMLSLEAEEKGGVDACLRFLDVKVEQWPTAGVLCLLRLGLDCTSSRARARPCVETVLQKLSQILPLPFCPEDQPRTLHDTAPPLLLLNDQELSSSLPMEDDEREDPPLKEQSVPCECSQSEVIFLDAGGQSMRPSSAPLMDSERGAVLVQSLQATHDPEPDLYGSWPVECSCMAGAQAQSCEDCWANGFSDTAMFIPQGMYLVEVAAEKSYALHTSSISNMEFRDDLLHFVGYILPDKEDDNARNAAEDAEIDDEEAEKQPEFLDLSEMNSVFSGGYIFQSSLPATTEVNFMVCRASASAPEQCRIRGCFALKDPWWQISCIAKKIGSKFRLKGNPSYSLRTDVKEEGRAIVSLFLTACGVHSDSVTEFMKWLPESIHVDPINVQDILNDFGKDKEDNRKVAENIRTVVFKSDAGFHVRAASMYPLVMKYLPTLLPGQFLDLLNKGKEEDEQKKQQDTAISDTAVQDKRKMAILARLEELLKTDVWKLGFNYIMHKELHLVRCEAKLGAFKDCGIFQKLSPQQQNLLLLYEDLKTYCREFGHTYIDREHLEMRMRNKMREESTWETVDFLRRQGVLIVEKQKVALQNLYMYEVGIAQCLDILMKQEPWRIELDVREVLHSMQRHRARDRVEAEADVGLSASVQCGEEHKATPGSKLIPTTSSSTNWSDPVDEDLDPTLVVLDPDQVQAAEMMCSNPVTVISGKGGCGKTAVVSSVFKAAMEQLKKKKENGESEVPSGVSEDPSGENAVEVLLTAPTGRAASLLSKRTSFTAYTMHQVLWNFRNTQKNEIGEPLNWKFANVCVLVVDEGSLVCVQILESILTMLTRHARLQKFIILGDVRQLPSIAPGNVLNDLFSSLMGIKWAIEMRTNHRAESELIVNNAGLIADMGEKKRIADMGEKKRICHLNFDAVVDLSETVTMPSPNKKFILILLPRVRKDDDLQTAIKLLLEGPAPGLEDDRTSQFVAFKRDECALINELCCKHYSQHCIKTHKYKTDFQIGDKVCCTRNGYVTHKDKDNVEEQKEDKERLCNGEIFFITHDLTVQEGGMRGRTRRELTLDSQESAGCRKLTVDFGELNRECKPQHAWARTIHTFQGSEADTVVYVVGNSKRQTWKHVYTAVTRGQKRVYVIAKQRSLEDAIKGKVMKRCTRLAGLVTEMVARHGPARGDATTQASQAQVQSPKQSSSFGSFLNPEPTTGPSQAFSSMMSQYAKSPVRERAGQSLTSPGSGFAAGIPSQLRSPIAYKRQSNTDNCTTPTKSLKTTATASPLSCTRLGLLSQNGLNQPKQQFPEDPQSCQDQAL</sequence>
<dbReference type="InterPro" id="IPR000488">
    <property type="entry name" value="Death_dom"/>
</dbReference>
<dbReference type="PANTHER" id="PTHR27001:SF929">
    <property type="entry name" value="INTERLEUKIN 1 RECEPTOR-ASSOCIATED KINASE 1"/>
    <property type="match status" value="1"/>
</dbReference>
<dbReference type="GO" id="GO:0007165">
    <property type="term" value="P:signal transduction"/>
    <property type="evidence" value="ECO:0007669"/>
    <property type="project" value="InterPro"/>
</dbReference>
<feature type="domain" description="Protein kinase" evidence="5">
    <location>
        <begin position="174"/>
        <end position="456"/>
    </location>
</feature>
<evidence type="ECO:0000313" key="6">
    <source>
        <dbReference type="EMBL" id="KAK1790436.1"/>
    </source>
</evidence>
<comment type="caution">
    <text evidence="6">The sequence shown here is derived from an EMBL/GenBank/DDBJ whole genome shotgun (WGS) entry which is preliminary data.</text>
</comment>
<dbReference type="GO" id="GO:0004672">
    <property type="term" value="F:protein kinase activity"/>
    <property type="evidence" value="ECO:0007669"/>
    <property type="project" value="InterPro"/>
</dbReference>
<dbReference type="GO" id="GO:0005886">
    <property type="term" value="C:plasma membrane"/>
    <property type="evidence" value="ECO:0007669"/>
    <property type="project" value="TreeGrafter"/>
</dbReference>
<dbReference type="PANTHER" id="PTHR27001">
    <property type="entry name" value="OS01G0253100 PROTEIN"/>
    <property type="match status" value="1"/>
</dbReference>
<dbReference type="Pfam" id="PF25894">
    <property type="entry name" value="WHD_HELB"/>
    <property type="match status" value="1"/>
</dbReference>
<reference evidence="6" key="1">
    <citation type="submission" date="2023-03" db="EMBL/GenBank/DDBJ databases">
        <title>Electrophorus voltai genome.</title>
        <authorList>
            <person name="Bian C."/>
        </authorList>
    </citation>
    <scope>NUCLEOTIDE SEQUENCE</scope>
    <source>
        <strain evidence="6">CB-2022</strain>
        <tissue evidence="6">Muscle</tissue>
    </source>
</reference>
<feature type="region of interest" description="Disordered" evidence="4">
    <location>
        <begin position="1555"/>
        <end position="1623"/>
    </location>
</feature>
<dbReference type="Gene3D" id="3.30.200.20">
    <property type="entry name" value="Phosphorylase Kinase, domain 1"/>
    <property type="match status" value="1"/>
</dbReference>
<evidence type="ECO:0000313" key="7">
    <source>
        <dbReference type="Proteomes" id="UP001239994"/>
    </source>
</evidence>
<keyword evidence="7" id="KW-1185">Reference proteome</keyword>
<dbReference type="Gene3D" id="1.10.510.10">
    <property type="entry name" value="Transferase(Phosphotransferase) domain 1"/>
    <property type="match status" value="1"/>
</dbReference>
<dbReference type="CDD" id="cd18809">
    <property type="entry name" value="SF1_C_RecD"/>
    <property type="match status" value="1"/>
</dbReference>